<dbReference type="PROSITE" id="PS51133">
    <property type="entry name" value="ZF_TFIIS_2"/>
    <property type="match status" value="1"/>
</dbReference>
<dbReference type="PIRSF" id="PIRSF005586">
    <property type="entry name" value="RNApol_RpoM"/>
    <property type="match status" value="1"/>
</dbReference>
<evidence type="ECO:0000256" key="1">
    <source>
        <dbReference type="ARBA" id="ARBA00022723"/>
    </source>
</evidence>
<dbReference type="InterPro" id="IPR006288">
    <property type="entry name" value="TFS"/>
</dbReference>
<evidence type="ECO:0000313" key="10">
    <source>
        <dbReference type="EMBL" id="HEB48235.1"/>
    </source>
</evidence>
<organism evidence="10">
    <name type="scientific">Thermofilum pendens</name>
    <dbReference type="NCBI Taxonomy" id="2269"/>
    <lineage>
        <taxon>Archaea</taxon>
        <taxon>Thermoproteota</taxon>
        <taxon>Thermoprotei</taxon>
        <taxon>Thermofilales</taxon>
        <taxon>Thermofilaceae</taxon>
        <taxon>Thermofilum</taxon>
    </lineage>
</organism>
<dbReference type="GO" id="GO:0008270">
    <property type="term" value="F:zinc ion binding"/>
    <property type="evidence" value="ECO:0007669"/>
    <property type="project" value="UniProtKB-KW"/>
</dbReference>
<keyword evidence="2 7" id="KW-0863">Zinc-finger</keyword>
<feature type="binding site" evidence="6">
    <location>
        <position position="99"/>
    </location>
    <ligand>
        <name>Zn(2+)</name>
        <dbReference type="ChEBI" id="CHEBI:29105"/>
        <label>2</label>
    </ligand>
</feature>
<evidence type="ECO:0000313" key="11">
    <source>
        <dbReference type="EMBL" id="HHP04268.1"/>
    </source>
</evidence>
<feature type="binding site" evidence="6">
    <location>
        <position position="27"/>
    </location>
    <ligand>
        <name>Zn(2+)</name>
        <dbReference type="ChEBI" id="CHEBI:29105"/>
        <label>1</label>
    </ligand>
</feature>
<evidence type="ECO:0000256" key="6">
    <source>
        <dbReference type="PIRSR" id="PIRSR005586-1"/>
    </source>
</evidence>
<dbReference type="GO" id="GO:0006355">
    <property type="term" value="P:regulation of DNA-templated transcription"/>
    <property type="evidence" value="ECO:0007669"/>
    <property type="project" value="InterPro"/>
</dbReference>
<dbReference type="EMBL" id="DRZM01000025">
    <property type="protein sequence ID" value="HHP04268.1"/>
    <property type="molecule type" value="Genomic_DNA"/>
</dbReference>
<feature type="binding site" evidence="6">
    <location>
        <position position="24"/>
    </location>
    <ligand>
        <name>Zn(2+)</name>
        <dbReference type="ChEBI" id="CHEBI:29105"/>
        <label>1</label>
    </ligand>
</feature>
<feature type="binding site" evidence="6">
    <location>
        <position position="74"/>
    </location>
    <ligand>
        <name>Zn(2+)</name>
        <dbReference type="ChEBI" id="CHEBI:29105"/>
        <label>2</label>
    </ligand>
</feature>
<keyword evidence="1 6" id="KW-0479">Metal-binding</keyword>
<dbReference type="GO" id="GO:0003676">
    <property type="term" value="F:nucleic acid binding"/>
    <property type="evidence" value="ECO:0007669"/>
    <property type="project" value="InterPro"/>
</dbReference>
<feature type="domain" description="TFIIS-type" evidence="9">
    <location>
        <begin position="67"/>
        <end position="107"/>
    </location>
</feature>
<dbReference type="Pfam" id="PF02150">
    <property type="entry name" value="Zn_ribbon_RPB9"/>
    <property type="match status" value="1"/>
</dbReference>
<dbReference type="SMART" id="SM00440">
    <property type="entry name" value="ZnF_C2C2"/>
    <property type="match status" value="1"/>
</dbReference>
<sequence length="110" mass="12333">MEFCPQCGAVLLPVTVQGRKVLKCRVCGYVKEDSSGNPGYRVTENIERKPLDKISIVDVDVSALPIVPFVCENCGNDKAYAYEVQTRAGDEPATRFYVCTKCRKVYREYA</sequence>
<comment type="caution">
    <text evidence="10">The sequence shown here is derived from an EMBL/GenBank/DDBJ whole genome shotgun (WGS) entry which is preliminary data.</text>
</comment>
<accession>A0A7C1T124</accession>
<dbReference type="GO" id="GO:0003899">
    <property type="term" value="F:DNA-directed RNA polymerase activity"/>
    <property type="evidence" value="ECO:0007669"/>
    <property type="project" value="InterPro"/>
</dbReference>
<dbReference type="Pfam" id="PF01096">
    <property type="entry name" value="Zn_ribbon_TFIIS"/>
    <property type="match status" value="1"/>
</dbReference>
<keyword evidence="4" id="KW-0805">Transcription regulation</keyword>
<keyword evidence="5 8" id="KW-0804">Transcription</keyword>
<dbReference type="InterPro" id="IPR001529">
    <property type="entry name" value="Zn_ribbon_RPB9"/>
</dbReference>
<evidence type="ECO:0000256" key="4">
    <source>
        <dbReference type="ARBA" id="ARBA00023015"/>
    </source>
</evidence>
<proteinExistence type="inferred from homology"/>
<protein>
    <submittedName>
        <fullName evidence="10">Transcription factor S</fullName>
    </submittedName>
</protein>
<feature type="binding site" evidence="6">
    <location>
        <position position="7"/>
    </location>
    <ligand>
        <name>Zn(2+)</name>
        <dbReference type="ChEBI" id="CHEBI:29105"/>
        <label>1</label>
    </ligand>
</feature>
<dbReference type="PANTHER" id="PTHR11239:SF12">
    <property type="entry name" value="DNA-DIRECTED RNA POLYMERASE III SUBUNIT RPC10"/>
    <property type="match status" value="1"/>
</dbReference>
<dbReference type="AlphaFoldDB" id="A0A7C1T124"/>
<evidence type="ECO:0000256" key="8">
    <source>
        <dbReference type="RuleBase" id="RU003474"/>
    </source>
</evidence>
<dbReference type="InterPro" id="IPR012164">
    <property type="entry name" value="Rpa12/Rpb9/Rpc10/TFS"/>
</dbReference>
<feature type="zinc finger region" description="C4-type" evidence="7">
    <location>
        <begin position="4"/>
        <end position="27"/>
    </location>
</feature>
<evidence type="ECO:0000256" key="7">
    <source>
        <dbReference type="PIRSR" id="PIRSR005586-2"/>
    </source>
</evidence>
<reference evidence="10" key="1">
    <citation type="journal article" date="2020" name="mSystems">
        <title>Genome- and Community-Level Interaction Insights into Carbon Utilization and Element Cycling Functions of Hydrothermarchaeota in Hydrothermal Sediment.</title>
        <authorList>
            <person name="Zhou Z."/>
            <person name="Liu Y."/>
            <person name="Xu W."/>
            <person name="Pan J."/>
            <person name="Luo Z.H."/>
            <person name="Li M."/>
        </authorList>
    </citation>
    <scope>NUCLEOTIDE SEQUENCE [LARGE SCALE GENOMIC DNA]</scope>
    <source>
        <strain evidence="11">SpSt-1125</strain>
        <strain evidence="10">SpSt-25</strain>
    </source>
</reference>
<dbReference type="GO" id="GO:0006351">
    <property type="term" value="P:DNA-templated transcription"/>
    <property type="evidence" value="ECO:0007669"/>
    <property type="project" value="InterPro"/>
</dbReference>
<comment type="similarity">
    <text evidence="5 8">Belongs to the archaeal rpoM/eukaryotic RPA12/RPB9/RPC11 RNA polymerase family.</text>
</comment>
<feature type="binding site" evidence="6">
    <location>
        <position position="71"/>
    </location>
    <ligand>
        <name>Zn(2+)</name>
        <dbReference type="ChEBI" id="CHEBI:29105"/>
        <label>2</label>
    </ligand>
</feature>
<dbReference type="Gene3D" id="2.20.25.10">
    <property type="match status" value="1"/>
</dbReference>
<dbReference type="PANTHER" id="PTHR11239">
    <property type="entry name" value="DNA-DIRECTED RNA POLYMERASE"/>
    <property type="match status" value="1"/>
</dbReference>
<dbReference type="InterPro" id="IPR001222">
    <property type="entry name" value="Znf_TFIIS"/>
</dbReference>
<feature type="binding site" evidence="6">
    <location>
        <position position="102"/>
    </location>
    <ligand>
        <name>Zn(2+)</name>
        <dbReference type="ChEBI" id="CHEBI:29105"/>
        <label>2</label>
    </ligand>
</feature>
<evidence type="ECO:0000259" key="9">
    <source>
        <dbReference type="PROSITE" id="PS51133"/>
    </source>
</evidence>
<keyword evidence="3 6" id="KW-0862">Zinc</keyword>
<dbReference type="SMART" id="SM00661">
    <property type="entry name" value="RPOL9"/>
    <property type="match status" value="1"/>
</dbReference>
<gene>
    <name evidence="11" type="ORF">ENM88_00785</name>
    <name evidence="10" type="ORF">ENP77_00325</name>
</gene>
<evidence type="ECO:0000256" key="2">
    <source>
        <dbReference type="ARBA" id="ARBA00022771"/>
    </source>
</evidence>
<evidence type="ECO:0000256" key="3">
    <source>
        <dbReference type="ARBA" id="ARBA00022833"/>
    </source>
</evidence>
<dbReference type="NCBIfam" id="TIGR01384">
    <property type="entry name" value="TFS_arch"/>
    <property type="match status" value="1"/>
</dbReference>
<dbReference type="SUPFAM" id="SSF57783">
    <property type="entry name" value="Zinc beta-ribbon"/>
    <property type="match status" value="1"/>
</dbReference>
<name>A0A7C1T124_THEPE</name>
<dbReference type="EMBL" id="DSKP01000013">
    <property type="protein sequence ID" value="HEB48235.1"/>
    <property type="molecule type" value="Genomic_DNA"/>
</dbReference>
<feature type="binding site" evidence="6">
    <location>
        <position position="4"/>
    </location>
    <ligand>
        <name>Zn(2+)</name>
        <dbReference type="ChEBI" id="CHEBI:29105"/>
        <label>1</label>
    </ligand>
</feature>
<evidence type="ECO:0000256" key="5">
    <source>
        <dbReference type="PIRNR" id="PIRNR005586"/>
    </source>
</evidence>